<organism evidence="2 3">
    <name type="scientific">Nocardioides agariphilus</name>
    <dbReference type="NCBI Taxonomy" id="433664"/>
    <lineage>
        <taxon>Bacteria</taxon>
        <taxon>Bacillati</taxon>
        <taxon>Actinomycetota</taxon>
        <taxon>Actinomycetes</taxon>
        <taxon>Propionibacteriales</taxon>
        <taxon>Nocardioidaceae</taxon>
        <taxon>Nocardioides</taxon>
    </lineage>
</organism>
<dbReference type="AlphaFoldDB" id="A0A930VPB9"/>
<dbReference type="Gene3D" id="3.30.870.10">
    <property type="entry name" value="Endonuclease Chain A"/>
    <property type="match status" value="1"/>
</dbReference>
<sequence length="355" mass="38854">MSHFGPDDRALFETRATELYDDALASGGLQADDPRLTSEPEVREAFDLLVRLGLLTLDTDDQVWQAVDPATVQAQVVSPMGTQAAELLAESTQWARAFAGLGQTWRRSSPVQRGPITEITGLEAIGAFLASAVADAEEELLTAQPQGQRNNAGLKAYLDDVARRDTAALERGVKMRTLYQHSARRSTGTQRWVAAVTAHGAEVRTLDEFFNRLIVIDRRIAVIPGAGGPGSALVIREPNLLAYLVDMFERTWERAQPWTSRGSAAQRDIAHEQRQMTIRMLIKGYADPASAKRLGVSPRTYAGYIADLKEEFEAETRFQLGYTMGQLGISGTDRAEGEPEAPDDEAISNPDSPDV</sequence>
<name>A0A930VPB9_9ACTN</name>
<comment type="caution">
    <text evidence="2">The sequence shown here is derived from an EMBL/GenBank/DDBJ whole genome shotgun (WGS) entry which is preliminary data.</text>
</comment>
<dbReference type="PANTHER" id="PTHR34293">
    <property type="entry name" value="HTH-TYPE TRANSCRIPTIONAL REGULATOR TRMBL2"/>
    <property type="match status" value="1"/>
</dbReference>
<accession>A0A930VPB9</accession>
<dbReference type="EMBL" id="JADKPO010000014">
    <property type="protein sequence ID" value="MBF4768425.1"/>
    <property type="molecule type" value="Genomic_DNA"/>
</dbReference>
<protein>
    <submittedName>
        <fullName evidence="2">LuxR family transcriptional regulator</fullName>
    </submittedName>
</protein>
<dbReference type="PANTHER" id="PTHR34293:SF1">
    <property type="entry name" value="HTH-TYPE TRANSCRIPTIONAL REGULATOR TRMBL2"/>
    <property type="match status" value="1"/>
</dbReference>
<reference evidence="2" key="1">
    <citation type="submission" date="2020-11" db="EMBL/GenBank/DDBJ databases">
        <title>Nocardioides cynanchi sp. nov., isolated from soil of rhizosphere of Cynanchum wilfordii.</title>
        <authorList>
            <person name="Lee J.-S."/>
            <person name="Suh M.K."/>
            <person name="Kim J.-S."/>
        </authorList>
    </citation>
    <scope>NUCLEOTIDE SEQUENCE</scope>
    <source>
        <strain evidence="2">KCTC 19276</strain>
    </source>
</reference>
<proteinExistence type="predicted"/>
<dbReference type="InterPro" id="IPR051797">
    <property type="entry name" value="TrmB-like"/>
</dbReference>
<keyword evidence="3" id="KW-1185">Reference proteome</keyword>
<gene>
    <name evidence="2" type="ORF">ISU10_11670</name>
</gene>
<feature type="region of interest" description="Disordered" evidence="1">
    <location>
        <begin position="329"/>
        <end position="355"/>
    </location>
</feature>
<evidence type="ECO:0000313" key="2">
    <source>
        <dbReference type="EMBL" id="MBF4768425.1"/>
    </source>
</evidence>
<dbReference type="Proteomes" id="UP000660668">
    <property type="component" value="Unassembled WGS sequence"/>
</dbReference>
<evidence type="ECO:0000313" key="3">
    <source>
        <dbReference type="Proteomes" id="UP000660668"/>
    </source>
</evidence>
<evidence type="ECO:0000256" key="1">
    <source>
        <dbReference type="SAM" id="MobiDB-lite"/>
    </source>
</evidence>
<dbReference type="RefSeq" id="WP_194696581.1">
    <property type="nucleotide sequence ID" value="NZ_JADKPO010000014.1"/>
</dbReference>